<dbReference type="PROSITE" id="PS00138">
    <property type="entry name" value="SUBTILASE_SER"/>
    <property type="match status" value="1"/>
</dbReference>
<feature type="chain" id="PRO_5015398886" evidence="8">
    <location>
        <begin position="27"/>
        <end position="659"/>
    </location>
</feature>
<keyword evidence="2 7" id="KW-0479">Metal-binding</keyword>
<feature type="binding site" evidence="7">
    <location>
        <position position="528"/>
    </location>
    <ligand>
        <name>Ca(2+)</name>
        <dbReference type="ChEBI" id="CHEBI:29108"/>
    </ligand>
</feature>
<evidence type="ECO:0000256" key="6">
    <source>
        <dbReference type="ARBA" id="ARBA00023145"/>
    </source>
</evidence>
<feature type="domain" description="Peptidase S53" evidence="9">
    <location>
        <begin position="200"/>
        <end position="550"/>
    </location>
</feature>
<feature type="active site" description="Charge relay system" evidence="7">
    <location>
        <position position="473"/>
    </location>
</feature>
<keyword evidence="6" id="KW-0865">Zymogen</keyword>
<dbReference type="Pfam" id="PF09286">
    <property type="entry name" value="Pro-kuma_activ"/>
    <property type="match status" value="1"/>
</dbReference>
<organism evidence="10 11">
    <name type="scientific">Solimicrobium silvestre</name>
    <dbReference type="NCBI Taxonomy" id="2099400"/>
    <lineage>
        <taxon>Bacteria</taxon>
        <taxon>Pseudomonadati</taxon>
        <taxon>Pseudomonadota</taxon>
        <taxon>Betaproteobacteria</taxon>
        <taxon>Burkholderiales</taxon>
        <taxon>Oxalobacteraceae</taxon>
        <taxon>Solimicrobium</taxon>
    </lineage>
</organism>
<dbReference type="PANTHER" id="PTHR14218">
    <property type="entry name" value="PROTEASE S8 TRIPEPTIDYL PEPTIDASE I CLN2"/>
    <property type="match status" value="1"/>
</dbReference>
<dbReference type="RefSeq" id="WP_105530685.1">
    <property type="nucleotide sequence ID" value="NZ_PUGF01000003.1"/>
</dbReference>
<feature type="active site" description="Charge relay system" evidence="7">
    <location>
        <position position="273"/>
    </location>
</feature>
<feature type="active site" description="Charge relay system" evidence="7">
    <location>
        <position position="269"/>
    </location>
</feature>
<dbReference type="CDD" id="cd11377">
    <property type="entry name" value="Pro-peptidase_S53"/>
    <property type="match status" value="1"/>
</dbReference>
<dbReference type="Pfam" id="PF04151">
    <property type="entry name" value="PPC"/>
    <property type="match status" value="1"/>
</dbReference>
<keyword evidence="5 7" id="KW-0106">Calcium</keyword>
<dbReference type="SUPFAM" id="SSF52743">
    <property type="entry name" value="Subtilisin-like"/>
    <property type="match status" value="1"/>
</dbReference>
<comment type="cofactor">
    <cofactor evidence="7">
        <name>Ca(2+)</name>
        <dbReference type="ChEBI" id="CHEBI:29108"/>
    </cofactor>
    <text evidence="7">Binds 1 Ca(2+) ion per subunit.</text>
</comment>
<keyword evidence="4 7" id="KW-0720">Serine protease</keyword>
<dbReference type="InterPro" id="IPR007280">
    <property type="entry name" value="Peptidase_C_arc/bac"/>
</dbReference>
<evidence type="ECO:0000256" key="4">
    <source>
        <dbReference type="ARBA" id="ARBA00022825"/>
    </source>
</evidence>
<evidence type="ECO:0000256" key="7">
    <source>
        <dbReference type="PROSITE-ProRule" id="PRU01032"/>
    </source>
</evidence>
<evidence type="ECO:0000259" key="9">
    <source>
        <dbReference type="PROSITE" id="PS51695"/>
    </source>
</evidence>
<keyword evidence="11" id="KW-1185">Reference proteome</keyword>
<dbReference type="PROSITE" id="PS51695">
    <property type="entry name" value="SEDOLISIN"/>
    <property type="match status" value="1"/>
</dbReference>
<evidence type="ECO:0000256" key="2">
    <source>
        <dbReference type="ARBA" id="ARBA00022723"/>
    </source>
</evidence>
<evidence type="ECO:0000313" key="10">
    <source>
        <dbReference type="EMBL" id="PRC94361.1"/>
    </source>
</evidence>
<gene>
    <name evidence="10" type="ORF">S2091_0982</name>
</gene>
<feature type="signal peptide" evidence="8">
    <location>
        <begin position="1"/>
        <end position="26"/>
    </location>
</feature>
<dbReference type="OrthoDB" id="9802683at2"/>
<comment type="caution">
    <text evidence="10">The sequence shown here is derived from an EMBL/GenBank/DDBJ whole genome shotgun (WGS) entry which is preliminary data.</text>
</comment>
<reference evidence="10 11" key="1">
    <citation type="submission" date="2018-02" db="EMBL/GenBank/DDBJ databases">
        <title>Solimicrobium silvestre gen. nov., sp. nov., isolated from alpine forest soil.</title>
        <authorList>
            <person name="Margesin R."/>
            <person name="Albuquerque L."/>
            <person name="Zhang D.-C."/>
            <person name="Froufe H.J.C."/>
            <person name="Severino R."/>
            <person name="Roxo I."/>
            <person name="Egas C."/>
            <person name="Da Costa M.S."/>
        </authorList>
    </citation>
    <scope>NUCLEOTIDE SEQUENCE [LARGE SCALE GENOMIC DNA]</scope>
    <source>
        <strain evidence="10 11">S20-91</strain>
    </source>
</reference>
<feature type="binding site" evidence="7">
    <location>
        <position position="530"/>
    </location>
    <ligand>
        <name>Ca(2+)</name>
        <dbReference type="ChEBI" id="CHEBI:29108"/>
    </ligand>
</feature>
<dbReference type="InterPro" id="IPR015366">
    <property type="entry name" value="S53_propep"/>
</dbReference>
<keyword evidence="8" id="KW-0732">Signal</keyword>
<dbReference type="GO" id="GO:0046872">
    <property type="term" value="F:metal ion binding"/>
    <property type="evidence" value="ECO:0007669"/>
    <property type="project" value="UniProtKB-UniRule"/>
</dbReference>
<evidence type="ECO:0000256" key="1">
    <source>
        <dbReference type="ARBA" id="ARBA00022670"/>
    </source>
</evidence>
<keyword evidence="3 7" id="KW-0378">Hydrolase</keyword>
<dbReference type="GO" id="GO:0008240">
    <property type="term" value="F:tripeptidyl-peptidase activity"/>
    <property type="evidence" value="ECO:0007669"/>
    <property type="project" value="TreeGrafter"/>
</dbReference>
<dbReference type="InterPro" id="IPR030400">
    <property type="entry name" value="Sedolisin_dom"/>
</dbReference>
<dbReference type="Proteomes" id="UP000237839">
    <property type="component" value="Unassembled WGS sequence"/>
</dbReference>
<dbReference type="PANTHER" id="PTHR14218:SF15">
    <property type="entry name" value="TRIPEPTIDYL-PEPTIDASE 1"/>
    <property type="match status" value="1"/>
</dbReference>
<protein>
    <submittedName>
        <fullName evidence="10">Pro-kumamolisin, activation domain</fullName>
    </submittedName>
</protein>
<dbReference type="GO" id="GO:0004252">
    <property type="term" value="F:serine-type endopeptidase activity"/>
    <property type="evidence" value="ECO:0007669"/>
    <property type="project" value="UniProtKB-UniRule"/>
</dbReference>
<evidence type="ECO:0000256" key="3">
    <source>
        <dbReference type="ARBA" id="ARBA00022801"/>
    </source>
</evidence>
<dbReference type="Gene3D" id="3.40.50.200">
    <property type="entry name" value="Peptidase S8/S53 domain"/>
    <property type="match status" value="1"/>
</dbReference>
<dbReference type="GO" id="GO:0006508">
    <property type="term" value="P:proteolysis"/>
    <property type="evidence" value="ECO:0007669"/>
    <property type="project" value="UniProtKB-KW"/>
</dbReference>
<feature type="binding site" evidence="7">
    <location>
        <position position="514"/>
    </location>
    <ligand>
        <name>Ca(2+)</name>
        <dbReference type="ChEBI" id="CHEBI:29108"/>
    </ligand>
</feature>
<dbReference type="Gene3D" id="2.60.120.380">
    <property type="match status" value="1"/>
</dbReference>
<dbReference type="SUPFAM" id="SSF54897">
    <property type="entry name" value="Protease propeptides/inhibitors"/>
    <property type="match status" value="1"/>
</dbReference>
<evidence type="ECO:0000256" key="8">
    <source>
        <dbReference type="SAM" id="SignalP"/>
    </source>
</evidence>
<dbReference type="InterPro" id="IPR023828">
    <property type="entry name" value="Peptidase_S8_Ser-AS"/>
</dbReference>
<sequence length="659" mass="67955">MKFRSNFKMLPLAAMVLASMGVAAHAEPWAPTATKSSQLVPSAVHVAAMQVGAPTHIVVALKVRNKAQLDELTANILAGRTTQTLSSAEFMSRHAPSAAQVQSVVAYLTRSGFRNIKVEPNNMLVSADGTAASVKTAFNTEMHVYNVNGRTAHANTGDVFIPQSLSDTILAVHGLQDVQMAHTMLVKAKPNSVHTLTAVGHNPTDFPLIYNASSLPSATNATIGIITSGNMSPTLADLKTFATNSGYPQPNVSVVTLGSASSSTSGEDEWNMDTQDSLAAAGGTIKQMILYTASTLSDADLTTAYNRVVSDNTAKAINVSLGECESDAQSAGTMASNDLIFQSAVAQGQTFSISSGDSGAYECGGSSTAQSYPASSPYVIAVGGSSVNTTGTTTWASETVWACTSASSCQQSANGGAGGGPSLDETAPSWQISAGVLKGATKRGVPDIALDADPNTGAMVLINGQQTQIGGTSLAAPLFAGFWARVQSMNANALAFPAAKMYQLAAANPTMFHDIVSGSNGGYSAAAGWDYASGYGSLNMANFASVMGGTPPPPPGNVLSSGVPVTGLAEATEGSGLYYSIVVPAGKSSLVIKTTGTVGDDDIYVGKNYKPTLNNFDKYSDNYGDNDSVTYRNPAAGTYYVFVEAYQAFSGVTLTATFK</sequence>
<dbReference type="InterPro" id="IPR050819">
    <property type="entry name" value="Tripeptidyl-peptidase_I"/>
</dbReference>
<feature type="binding site" evidence="7">
    <location>
        <position position="515"/>
    </location>
    <ligand>
        <name>Ca(2+)</name>
        <dbReference type="ChEBI" id="CHEBI:29108"/>
    </ligand>
</feature>
<dbReference type="InterPro" id="IPR036852">
    <property type="entry name" value="Peptidase_S8/S53_dom_sf"/>
</dbReference>
<dbReference type="AlphaFoldDB" id="A0A2S9H306"/>
<dbReference type="CDD" id="cd04056">
    <property type="entry name" value="Peptidases_S53"/>
    <property type="match status" value="1"/>
</dbReference>
<keyword evidence="1 7" id="KW-0645">Protease</keyword>
<proteinExistence type="predicted"/>
<evidence type="ECO:0000313" key="11">
    <source>
        <dbReference type="Proteomes" id="UP000237839"/>
    </source>
</evidence>
<accession>A0A2S9H306</accession>
<dbReference type="EMBL" id="PUGF01000003">
    <property type="protein sequence ID" value="PRC94361.1"/>
    <property type="molecule type" value="Genomic_DNA"/>
</dbReference>
<evidence type="ECO:0000256" key="5">
    <source>
        <dbReference type="ARBA" id="ARBA00022837"/>
    </source>
</evidence>
<dbReference type="SMART" id="SM00944">
    <property type="entry name" value="Pro-kuma_activ"/>
    <property type="match status" value="1"/>
</dbReference>
<name>A0A2S9H306_9BURK</name>